<gene>
    <name evidence="2" type="primary">20204173</name>
    <name evidence="1" type="ORF">HELRODRAFT_172687</name>
</gene>
<dbReference type="AlphaFoldDB" id="T1F5S4"/>
<accession>T1F5S4</accession>
<dbReference type="RefSeq" id="XP_009017594.1">
    <property type="nucleotide sequence ID" value="XM_009019346.1"/>
</dbReference>
<proteinExistence type="predicted"/>
<dbReference type="HOGENOM" id="CLU_1983971_0_0_1"/>
<protein>
    <submittedName>
        <fullName evidence="1 2">Uncharacterized protein</fullName>
    </submittedName>
</protein>
<dbReference type="InParanoid" id="T1F5S4"/>
<dbReference type="KEGG" id="hro:HELRODRAFT_172687"/>
<dbReference type="GeneID" id="20204173"/>
<evidence type="ECO:0000313" key="2">
    <source>
        <dbReference type="EnsemblMetazoa" id="HelroP172687"/>
    </source>
</evidence>
<keyword evidence="3" id="KW-1185">Reference proteome</keyword>
<dbReference type="EMBL" id="AMQM01004316">
    <property type="status" value="NOT_ANNOTATED_CDS"/>
    <property type="molecule type" value="Genomic_DNA"/>
</dbReference>
<reference evidence="3" key="1">
    <citation type="submission" date="2012-12" db="EMBL/GenBank/DDBJ databases">
        <authorList>
            <person name="Hellsten U."/>
            <person name="Grimwood J."/>
            <person name="Chapman J.A."/>
            <person name="Shapiro H."/>
            <person name="Aerts A."/>
            <person name="Otillar R.P."/>
            <person name="Terry A.Y."/>
            <person name="Boore J.L."/>
            <person name="Simakov O."/>
            <person name="Marletaz F."/>
            <person name="Cho S.-J."/>
            <person name="Edsinger-Gonzales E."/>
            <person name="Havlak P."/>
            <person name="Kuo D.-H."/>
            <person name="Larsson T."/>
            <person name="Lv J."/>
            <person name="Arendt D."/>
            <person name="Savage R."/>
            <person name="Osoegawa K."/>
            <person name="de Jong P."/>
            <person name="Lindberg D.R."/>
            <person name="Seaver E.C."/>
            <person name="Weisblat D.A."/>
            <person name="Putnam N.H."/>
            <person name="Grigoriev I.V."/>
            <person name="Rokhsar D.S."/>
        </authorList>
    </citation>
    <scope>NUCLEOTIDE SEQUENCE</scope>
</reference>
<sequence length="126" mass="14941">MSSINTNNLKIENVQNLEDELLDDSLFETNVNYFENRRNMDIYRGKRFKKAKRMLEQREERKKLVAEAIEKQKYDQGEYIYKINNSGKDRFSMDSLYGVDKEGNKIVVTNECEKANVLADFFTTVY</sequence>
<reference evidence="2" key="3">
    <citation type="submission" date="2015-06" db="UniProtKB">
        <authorList>
            <consortium name="EnsemblMetazoa"/>
        </authorList>
    </citation>
    <scope>IDENTIFICATION</scope>
</reference>
<dbReference type="EMBL" id="KB096502">
    <property type="protein sequence ID" value="ESO04325.1"/>
    <property type="molecule type" value="Genomic_DNA"/>
</dbReference>
<dbReference type="Proteomes" id="UP000015101">
    <property type="component" value="Unassembled WGS sequence"/>
</dbReference>
<dbReference type="EnsemblMetazoa" id="HelroT172687">
    <property type="protein sequence ID" value="HelroP172687"/>
    <property type="gene ID" value="HelroG172687"/>
</dbReference>
<name>T1F5S4_HELRO</name>
<organism evidence="2 3">
    <name type="scientific">Helobdella robusta</name>
    <name type="common">Californian leech</name>
    <dbReference type="NCBI Taxonomy" id="6412"/>
    <lineage>
        <taxon>Eukaryota</taxon>
        <taxon>Metazoa</taxon>
        <taxon>Spiralia</taxon>
        <taxon>Lophotrochozoa</taxon>
        <taxon>Annelida</taxon>
        <taxon>Clitellata</taxon>
        <taxon>Hirudinea</taxon>
        <taxon>Rhynchobdellida</taxon>
        <taxon>Glossiphoniidae</taxon>
        <taxon>Helobdella</taxon>
    </lineage>
</organism>
<dbReference type="CTD" id="20204173"/>
<reference evidence="1 3" key="2">
    <citation type="journal article" date="2013" name="Nature">
        <title>Insights into bilaterian evolution from three spiralian genomes.</title>
        <authorList>
            <person name="Simakov O."/>
            <person name="Marletaz F."/>
            <person name="Cho S.J."/>
            <person name="Edsinger-Gonzales E."/>
            <person name="Havlak P."/>
            <person name="Hellsten U."/>
            <person name="Kuo D.H."/>
            <person name="Larsson T."/>
            <person name="Lv J."/>
            <person name="Arendt D."/>
            <person name="Savage R."/>
            <person name="Osoegawa K."/>
            <person name="de Jong P."/>
            <person name="Grimwood J."/>
            <person name="Chapman J.A."/>
            <person name="Shapiro H."/>
            <person name="Aerts A."/>
            <person name="Otillar R.P."/>
            <person name="Terry A.Y."/>
            <person name="Boore J.L."/>
            <person name="Grigoriev I.V."/>
            <person name="Lindberg D.R."/>
            <person name="Seaver E.C."/>
            <person name="Weisblat D.A."/>
            <person name="Putnam N.H."/>
            <person name="Rokhsar D.S."/>
        </authorList>
    </citation>
    <scope>NUCLEOTIDE SEQUENCE</scope>
</reference>
<evidence type="ECO:0000313" key="1">
    <source>
        <dbReference type="EMBL" id="ESO04325.1"/>
    </source>
</evidence>
<evidence type="ECO:0000313" key="3">
    <source>
        <dbReference type="Proteomes" id="UP000015101"/>
    </source>
</evidence>